<evidence type="ECO:0000256" key="6">
    <source>
        <dbReference type="PIRNR" id="PIRNR002603"/>
    </source>
</evidence>
<keyword evidence="10" id="KW-1185">Reference proteome</keyword>
<dbReference type="Gene3D" id="2.70.50.80">
    <property type="match status" value="1"/>
</dbReference>
<evidence type="ECO:0000259" key="8">
    <source>
        <dbReference type="PROSITE" id="PS51088"/>
    </source>
</evidence>
<dbReference type="Gene3D" id="6.10.20.40">
    <property type="entry name" value="TEA/ATTS domain"/>
    <property type="match status" value="1"/>
</dbReference>
<dbReference type="InterPro" id="IPR050937">
    <property type="entry name" value="TEC1_TEAD_TF"/>
</dbReference>
<keyword evidence="2 6" id="KW-0805">Transcription regulation</keyword>
<dbReference type="FunFam" id="2.70.50.80:FF:000001">
    <property type="entry name" value="Transcriptional enhancer factor TEF-1, putative"/>
    <property type="match status" value="1"/>
</dbReference>
<dbReference type="InterPro" id="IPR038096">
    <property type="entry name" value="TEA/ATTS_sf"/>
</dbReference>
<dbReference type="Pfam" id="PF01285">
    <property type="entry name" value="TEA"/>
    <property type="match status" value="1"/>
</dbReference>
<dbReference type="PIRSF" id="PIRSF002603">
    <property type="entry name" value="TEF"/>
    <property type="match status" value="1"/>
</dbReference>
<comment type="subcellular location">
    <subcellularLocation>
        <location evidence="1 6">Nucleus</location>
    </subcellularLocation>
</comment>
<dbReference type="PROSITE" id="PS00554">
    <property type="entry name" value="TEA_1"/>
    <property type="match status" value="1"/>
</dbReference>
<dbReference type="InterPro" id="IPR000818">
    <property type="entry name" value="TEA/ATTS_dom"/>
</dbReference>
<name>A0A671MJV1_9TELE</name>
<evidence type="ECO:0000256" key="7">
    <source>
        <dbReference type="PROSITE-ProRule" id="PRU00505"/>
    </source>
</evidence>
<keyword evidence="5 6" id="KW-0539">Nucleus</keyword>
<evidence type="ECO:0000256" key="2">
    <source>
        <dbReference type="ARBA" id="ARBA00023015"/>
    </source>
</evidence>
<protein>
    <submittedName>
        <fullName evidence="9">Transcriptional enhancer factor TEF-3-like</fullName>
    </submittedName>
</protein>
<dbReference type="InterPro" id="IPR041086">
    <property type="entry name" value="YBD"/>
</dbReference>
<dbReference type="GO" id="GO:0000978">
    <property type="term" value="F:RNA polymerase II cis-regulatory region sequence-specific DNA binding"/>
    <property type="evidence" value="ECO:0007669"/>
    <property type="project" value="TreeGrafter"/>
</dbReference>
<evidence type="ECO:0000256" key="1">
    <source>
        <dbReference type="ARBA" id="ARBA00004123"/>
    </source>
</evidence>
<gene>
    <name evidence="9" type="primary">LOC107680938</name>
</gene>
<dbReference type="PROSITE" id="PS51088">
    <property type="entry name" value="TEA_2"/>
    <property type="match status" value="1"/>
</dbReference>
<evidence type="ECO:0000256" key="3">
    <source>
        <dbReference type="ARBA" id="ARBA00023125"/>
    </source>
</evidence>
<keyword evidence="4 6" id="KW-0804">Transcription</keyword>
<feature type="domain" description="TEA" evidence="8">
    <location>
        <begin position="1"/>
        <end position="47"/>
    </location>
</feature>
<dbReference type="PRINTS" id="PR00065">
    <property type="entry name" value="TEADOMAIN"/>
</dbReference>
<accession>A0A671MJV1</accession>
<sequence length="351" mass="40321">MYFIIYLHFLGRNELIARYIKLRTGKTRTRKQVSSHIQVLARRKAREIHVKLKDQVAKDKVMQSMSTMSSAQIISATAFQNKMALQGLSRVTNMSFPNSIKPFSQQNFIMQATSPPPIAGYESASGLSVSWQGRSIASSNLRMLEFSAFLEQPQDPETVNKHLFVHIGQSNPTFSDPYLEAVDVRQIYDKFPEKKGGLKELFEKGPANAFFLVKFWADLSINLQDDSSFFYGVSSQYESSENMIITSSTKVCSFGKQVVEKVETEYARFENGRYVFRIHRSPLCEYMINFIHKLKHLPEKYMMNSVLENFTILQVVTNRDTLETLLCIAYVFEVSTSEHGAQHHIYRLVKD</sequence>
<proteinExistence type="predicted"/>
<dbReference type="PANTHER" id="PTHR11834">
    <property type="entry name" value="TRANSCRIPTIONAL ENHANCER FACTOR TEF RELATED"/>
    <property type="match status" value="1"/>
</dbReference>
<organism evidence="9 10">
    <name type="scientific">Sinocyclocheilus anshuiensis</name>
    <dbReference type="NCBI Taxonomy" id="1608454"/>
    <lineage>
        <taxon>Eukaryota</taxon>
        <taxon>Metazoa</taxon>
        <taxon>Chordata</taxon>
        <taxon>Craniata</taxon>
        <taxon>Vertebrata</taxon>
        <taxon>Euteleostomi</taxon>
        <taxon>Actinopterygii</taxon>
        <taxon>Neopterygii</taxon>
        <taxon>Teleostei</taxon>
        <taxon>Ostariophysi</taxon>
        <taxon>Cypriniformes</taxon>
        <taxon>Cyprinidae</taxon>
        <taxon>Cyprininae</taxon>
        <taxon>Sinocyclocheilus</taxon>
    </lineage>
</organism>
<dbReference type="SMART" id="SM00426">
    <property type="entry name" value="TEA"/>
    <property type="match status" value="1"/>
</dbReference>
<feature type="DNA-binding region" description="TEA" evidence="7">
    <location>
        <begin position="1"/>
        <end position="47"/>
    </location>
</feature>
<evidence type="ECO:0000313" key="10">
    <source>
        <dbReference type="Proteomes" id="UP000472260"/>
    </source>
</evidence>
<dbReference type="GO" id="GO:0035329">
    <property type="term" value="P:hippo signaling"/>
    <property type="evidence" value="ECO:0007669"/>
    <property type="project" value="InterPro"/>
</dbReference>
<evidence type="ECO:0000313" key="9">
    <source>
        <dbReference type="Ensembl" id="ENSSANP00000032912.1"/>
    </source>
</evidence>
<reference evidence="9" key="1">
    <citation type="submission" date="2025-08" db="UniProtKB">
        <authorList>
            <consortium name="Ensembl"/>
        </authorList>
    </citation>
    <scope>IDENTIFICATION</scope>
</reference>
<evidence type="ECO:0000256" key="5">
    <source>
        <dbReference type="ARBA" id="ARBA00023242"/>
    </source>
</evidence>
<dbReference type="GO" id="GO:0005634">
    <property type="term" value="C:nucleus"/>
    <property type="evidence" value="ECO:0007669"/>
    <property type="project" value="UniProtKB-SubCell"/>
</dbReference>
<dbReference type="Ensembl" id="ENSSANT00000035020.1">
    <property type="protein sequence ID" value="ENSSANP00000032912.1"/>
    <property type="gene ID" value="ENSSANG00000016720.1"/>
</dbReference>
<keyword evidence="3 6" id="KW-0238">DNA-binding</keyword>
<reference evidence="9" key="2">
    <citation type="submission" date="2025-09" db="UniProtKB">
        <authorList>
            <consortium name="Ensembl"/>
        </authorList>
    </citation>
    <scope>IDENTIFICATION</scope>
</reference>
<dbReference type="PANTHER" id="PTHR11834:SF2">
    <property type="entry name" value="TRANSCRIPTIONAL ENHANCER FACTOR TEF-3"/>
    <property type="match status" value="1"/>
</dbReference>
<dbReference type="GO" id="GO:0000981">
    <property type="term" value="F:DNA-binding transcription factor activity, RNA polymerase II-specific"/>
    <property type="evidence" value="ECO:0007669"/>
    <property type="project" value="TreeGrafter"/>
</dbReference>
<dbReference type="AlphaFoldDB" id="A0A671MJV1"/>
<dbReference type="InterPro" id="IPR016361">
    <property type="entry name" value="TEF_metazoa"/>
</dbReference>
<dbReference type="GO" id="GO:0048568">
    <property type="term" value="P:embryonic organ development"/>
    <property type="evidence" value="ECO:0007669"/>
    <property type="project" value="TreeGrafter"/>
</dbReference>
<evidence type="ECO:0000256" key="4">
    <source>
        <dbReference type="ARBA" id="ARBA00023163"/>
    </source>
</evidence>
<dbReference type="Proteomes" id="UP000472260">
    <property type="component" value="Unassembled WGS sequence"/>
</dbReference>
<dbReference type="GO" id="GO:0005667">
    <property type="term" value="C:transcription regulator complex"/>
    <property type="evidence" value="ECO:0007669"/>
    <property type="project" value="TreeGrafter"/>
</dbReference>
<dbReference type="Pfam" id="PF17725">
    <property type="entry name" value="YBD"/>
    <property type="match status" value="1"/>
</dbReference>